<dbReference type="Proteomes" id="UP000078200">
    <property type="component" value="Unassembled WGS sequence"/>
</dbReference>
<dbReference type="PANTHER" id="PTHR45418">
    <property type="entry name" value="CANCER/TESTIS ANTIGEN 55"/>
    <property type="match status" value="1"/>
</dbReference>
<dbReference type="PANTHER" id="PTHR45418:SF1">
    <property type="entry name" value="CANCER_TESTIS ANTIGEN 55"/>
    <property type="match status" value="1"/>
</dbReference>
<evidence type="ECO:0000259" key="12">
    <source>
        <dbReference type="Pfam" id="PF21634"/>
    </source>
</evidence>
<keyword evidence="14" id="KW-1185">Reference proteome</keyword>
<dbReference type="GO" id="GO:0003724">
    <property type="term" value="F:RNA helicase activity"/>
    <property type="evidence" value="ECO:0007669"/>
    <property type="project" value="UniProtKB-EC"/>
</dbReference>
<evidence type="ECO:0000256" key="8">
    <source>
        <dbReference type="ARBA" id="ARBA00022840"/>
    </source>
</evidence>
<organism evidence="13 14">
    <name type="scientific">Glossina austeni</name>
    <name type="common">Savannah tsetse fly</name>
    <dbReference type="NCBI Taxonomy" id="7395"/>
    <lineage>
        <taxon>Eukaryota</taxon>
        <taxon>Metazoa</taxon>
        <taxon>Ecdysozoa</taxon>
        <taxon>Arthropoda</taxon>
        <taxon>Hexapoda</taxon>
        <taxon>Insecta</taxon>
        <taxon>Pterygota</taxon>
        <taxon>Neoptera</taxon>
        <taxon>Endopterygota</taxon>
        <taxon>Diptera</taxon>
        <taxon>Brachycera</taxon>
        <taxon>Muscomorpha</taxon>
        <taxon>Hippoboscoidea</taxon>
        <taxon>Glossinidae</taxon>
        <taxon>Glossina</taxon>
    </lineage>
</organism>
<feature type="domain" description="DNA2/NAM7 helicase-like C-terminal" evidence="11">
    <location>
        <begin position="947"/>
        <end position="1139"/>
    </location>
</feature>
<dbReference type="InterPro" id="IPR047187">
    <property type="entry name" value="SF1_C_Upf1"/>
</dbReference>
<sequence length="1187" mass="136271">MLSVLRNWWVSPAEKSRDKLIERYEQEEEHLDKEIARESVEIDSQATTSCMQSVISGVPTSLRSNASGVPKKSDCFKSTGIITSLNSNDATIDKNILFELNTLSIPSDMRIGSRVEYLGYKSEATEQLKVVKIECLAEDSWDEGPPSEEKIQEEINGLKNEKPTYFNTHQRNFLGLITECKPDSILIDTEYKTMNVRYDSVEINFVPKEGDRVSICCNVQSDDGFVDKQGEILDQISVDPALILTQQMCTVDRIFSDFGVLNKNAYFTFDVLPSGCKLNEGDVVKADLIECDWSQYEWRCIKLSLVEQAGQVEPKLRSPSDSRSENRAVDISPDITTVFSSTFEKRELEFSCTNNYDRIFRVLSIEFISRRQKNGLLRLIDRELANGFDLGPNEKRLLRFEVEPQAYGDFYEQFLIKFENFRVKRSVNIIVCENEKQAEAVRQSLNKADHNGKVSYNDRNVSQKSRFYASQIWSKPTECIPGVRMQSRRRFVANRIGSFGVPERLKRAYLTSSCKKDMLENIEYMFPSLKEELNITNYVSRFQTLIYLEEIECFVNFRMYDRERAHFTREGEYLALTIENLSERRPSLVIGDIVKTKNPWADGENPKRMYEGVIHKVLFNRILLKFDPLFQQKYNGEDYRLEFYFSRFGFRKQHYAVSRAAKNLGEQFLFPSRAQTRGCPQLEVQLNDEENLMLGSCQRNWHNCTLNSIQKKAVANILRGEVYNMPYVIFGPPGTGKTVTLVESILQIFKLIPSARLLVGTPSNSSADLITTRLIECGALKMGEFIRLVSQNQVEKEQIQEHLMPYCATVDIGIDDTCKDDMIVTESGLKLKCQMKYLGRHRVTIGTCATLGNFLQMGFPPNHFTHVLIDEAGQCTEAEIMIAVAQVSKERGQVILAGDPHQLQAVVINKYALERGFSLSFLERILSRAPYERNVDSFPLTCGFDPRLVTKLLYNYRALPSILNVYNELFYNAELVPIIREENSREAKMLKQLDDILPQSSKRPKTHGIFFCGIRSENMQEKDSPSWYNPYEAKNVFLMTVKLYRNNIKPESIGIITPYMKQVKHLRNLFVDADVAMPKIGSVEEFQGQERDIILISTVRSSKEHIPSDVRHALGFIQSEKRINVAISRPRYLLIIYGNPYLLLLDSRWRTIIKYCVDNDAYLGCDLPATLSDPAKLAERTVNNQDN</sequence>
<dbReference type="Pfam" id="PF13087">
    <property type="entry name" value="AAA_12"/>
    <property type="match status" value="1"/>
</dbReference>
<dbReference type="EnsemblMetazoa" id="GAUT030830-RA">
    <property type="protein sequence ID" value="GAUT030830-PA"/>
    <property type="gene ID" value="GAUT030830"/>
</dbReference>
<evidence type="ECO:0000256" key="2">
    <source>
        <dbReference type="ARBA" id="ARBA00005601"/>
    </source>
</evidence>
<dbReference type="Gene3D" id="3.40.50.300">
    <property type="entry name" value="P-loop containing nucleotide triphosphate hydrolases"/>
    <property type="match status" value="2"/>
</dbReference>
<keyword evidence="4" id="KW-0963">Cytoplasm</keyword>
<reference evidence="13" key="1">
    <citation type="submission" date="2020-05" db="UniProtKB">
        <authorList>
            <consortium name="EnsemblMetazoa"/>
        </authorList>
    </citation>
    <scope>IDENTIFICATION</scope>
    <source>
        <strain evidence="13">TTRI</strain>
    </source>
</reference>
<dbReference type="InterPro" id="IPR049080">
    <property type="entry name" value="MOV-10-like_beta-barrel"/>
</dbReference>
<evidence type="ECO:0000256" key="4">
    <source>
        <dbReference type="ARBA" id="ARBA00022490"/>
    </source>
</evidence>
<dbReference type="Pfam" id="PF13086">
    <property type="entry name" value="AAA_11"/>
    <property type="match status" value="2"/>
</dbReference>
<comment type="subcellular location">
    <subcellularLocation>
        <location evidence="1">Cytoplasm</location>
    </subcellularLocation>
</comment>
<evidence type="ECO:0000256" key="6">
    <source>
        <dbReference type="ARBA" id="ARBA00022801"/>
    </source>
</evidence>
<keyword evidence="8" id="KW-0067">ATP-binding</keyword>
<dbReference type="CDD" id="cd18808">
    <property type="entry name" value="SF1_C_Upf1"/>
    <property type="match status" value="1"/>
</dbReference>
<dbReference type="Pfam" id="PF21634">
    <property type="entry name" value="MOV-10_beta-barrel"/>
    <property type="match status" value="1"/>
</dbReference>
<feature type="domain" description="DNA2/NAM7 helicase helicase" evidence="10">
    <location>
        <begin position="706"/>
        <end position="804"/>
    </location>
</feature>
<dbReference type="SUPFAM" id="SSF52540">
    <property type="entry name" value="P-loop containing nucleoside triphosphate hydrolases"/>
    <property type="match status" value="1"/>
</dbReference>
<feature type="domain" description="Helicase MOV-10-like beta-barrel" evidence="12">
    <location>
        <begin position="560"/>
        <end position="643"/>
    </location>
</feature>
<name>A0A1A9VAA3_GLOAU</name>
<evidence type="ECO:0000259" key="11">
    <source>
        <dbReference type="Pfam" id="PF13087"/>
    </source>
</evidence>
<accession>A0A1A9VAA3</accession>
<dbReference type="STRING" id="7395.A0A1A9VAA3"/>
<keyword evidence="6" id="KW-0378">Hydrolase</keyword>
<evidence type="ECO:0000256" key="7">
    <source>
        <dbReference type="ARBA" id="ARBA00022806"/>
    </source>
</evidence>
<evidence type="ECO:0000256" key="9">
    <source>
        <dbReference type="ARBA" id="ARBA00047984"/>
    </source>
</evidence>
<dbReference type="GO" id="GO:0005737">
    <property type="term" value="C:cytoplasm"/>
    <property type="evidence" value="ECO:0007669"/>
    <property type="project" value="UniProtKB-SubCell"/>
</dbReference>
<dbReference type="InterPro" id="IPR041677">
    <property type="entry name" value="DNA2/NAM7_AAA_11"/>
</dbReference>
<dbReference type="GO" id="GO:0016787">
    <property type="term" value="F:hydrolase activity"/>
    <property type="evidence" value="ECO:0007669"/>
    <property type="project" value="UniProtKB-KW"/>
</dbReference>
<dbReference type="AlphaFoldDB" id="A0A1A9VAA3"/>
<evidence type="ECO:0000259" key="10">
    <source>
        <dbReference type="Pfam" id="PF13086"/>
    </source>
</evidence>
<comment type="similarity">
    <text evidence="2">Belongs to the DNA2/NAM7 helicase family. SDE3 subfamily.</text>
</comment>
<dbReference type="InterPro" id="IPR027417">
    <property type="entry name" value="P-loop_NTPase"/>
</dbReference>
<dbReference type="VEuPathDB" id="VectorBase:GAUT030830"/>
<feature type="domain" description="DNA2/NAM7 helicase helicase" evidence="10">
    <location>
        <begin position="835"/>
        <end position="910"/>
    </location>
</feature>
<evidence type="ECO:0000256" key="5">
    <source>
        <dbReference type="ARBA" id="ARBA00022741"/>
    </source>
</evidence>
<dbReference type="InterPro" id="IPR041679">
    <property type="entry name" value="DNA2/NAM7-like_C"/>
</dbReference>
<dbReference type="EC" id="3.6.4.13" evidence="3"/>
<evidence type="ECO:0000256" key="3">
    <source>
        <dbReference type="ARBA" id="ARBA00012552"/>
    </source>
</evidence>
<evidence type="ECO:0000256" key="1">
    <source>
        <dbReference type="ARBA" id="ARBA00004496"/>
    </source>
</evidence>
<evidence type="ECO:0000313" key="14">
    <source>
        <dbReference type="Proteomes" id="UP000078200"/>
    </source>
</evidence>
<dbReference type="GO" id="GO:0005524">
    <property type="term" value="F:ATP binding"/>
    <property type="evidence" value="ECO:0007669"/>
    <property type="project" value="UniProtKB-KW"/>
</dbReference>
<keyword evidence="5" id="KW-0547">Nucleotide-binding</keyword>
<proteinExistence type="inferred from homology"/>
<evidence type="ECO:0000313" key="13">
    <source>
        <dbReference type="EnsemblMetazoa" id="GAUT030830-PA"/>
    </source>
</evidence>
<comment type="catalytic activity">
    <reaction evidence="9">
        <text>ATP + H2O = ADP + phosphate + H(+)</text>
        <dbReference type="Rhea" id="RHEA:13065"/>
        <dbReference type="ChEBI" id="CHEBI:15377"/>
        <dbReference type="ChEBI" id="CHEBI:15378"/>
        <dbReference type="ChEBI" id="CHEBI:30616"/>
        <dbReference type="ChEBI" id="CHEBI:43474"/>
        <dbReference type="ChEBI" id="CHEBI:456216"/>
        <dbReference type="EC" id="3.6.4.13"/>
    </reaction>
</comment>
<keyword evidence="7" id="KW-0347">Helicase</keyword>
<protein>
    <recommendedName>
        <fullName evidence="3">RNA helicase</fullName>
        <ecNumber evidence="3">3.6.4.13</ecNumber>
    </recommendedName>
</protein>